<dbReference type="Gene3D" id="1.10.8.1040">
    <property type="match status" value="1"/>
</dbReference>
<name>A0ABY4AGI4_9BURK</name>
<evidence type="ECO:0000256" key="1">
    <source>
        <dbReference type="ARBA" id="ARBA00000971"/>
    </source>
</evidence>
<evidence type="ECO:0000256" key="8">
    <source>
        <dbReference type="SAM" id="MobiDB-lite"/>
    </source>
</evidence>
<organism evidence="11 12">
    <name type="scientific">Massilia violaceinigra</name>
    <dbReference type="NCBI Taxonomy" id="2045208"/>
    <lineage>
        <taxon>Bacteria</taxon>
        <taxon>Pseudomonadati</taxon>
        <taxon>Pseudomonadota</taxon>
        <taxon>Betaproteobacteria</taxon>
        <taxon>Burkholderiales</taxon>
        <taxon>Oxalobacteraceae</taxon>
        <taxon>Telluria group</taxon>
        <taxon>Massilia</taxon>
    </lineage>
</organism>
<feature type="domain" description="PpiC" evidence="10">
    <location>
        <begin position="153"/>
        <end position="245"/>
    </location>
</feature>
<protein>
    <recommendedName>
        <fullName evidence="3">peptidylprolyl isomerase</fullName>
        <ecNumber evidence="3">5.2.1.8</ecNumber>
    </recommendedName>
</protein>
<keyword evidence="6 7" id="KW-0413">Isomerase</keyword>
<dbReference type="GO" id="GO:0016853">
    <property type="term" value="F:isomerase activity"/>
    <property type="evidence" value="ECO:0007669"/>
    <property type="project" value="UniProtKB-KW"/>
</dbReference>
<dbReference type="PANTHER" id="PTHR47245:SF1">
    <property type="entry name" value="FOLDASE PROTEIN PRSA"/>
    <property type="match status" value="1"/>
</dbReference>
<gene>
    <name evidence="11" type="ORF">INH39_14490</name>
</gene>
<evidence type="ECO:0000256" key="3">
    <source>
        <dbReference type="ARBA" id="ARBA00013194"/>
    </source>
</evidence>
<dbReference type="Gene3D" id="3.10.50.40">
    <property type="match status" value="1"/>
</dbReference>
<dbReference type="Proteomes" id="UP000831532">
    <property type="component" value="Chromosome"/>
</dbReference>
<comment type="similarity">
    <text evidence="2">Belongs to the PpiC/parvulin rotamase family.</text>
</comment>
<dbReference type="InterPro" id="IPR000297">
    <property type="entry name" value="PPIase_PpiC"/>
</dbReference>
<dbReference type="PROSITE" id="PS51257">
    <property type="entry name" value="PROKAR_LIPOPROTEIN"/>
    <property type="match status" value="1"/>
</dbReference>
<keyword evidence="5 7" id="KW-0697">Rotamase</keyword>
<sequence>MLIKSRVLLIGAASALALAACGPKDASKPAAAPAATPAASTAAPAAGVAATVNGTPISTATVEMMVKERTAQGQPDTPELRKAIIDNLTMQTLVANEGIKKGLDKSDDVTRQLELIKQSMTANAFIQDWLKANPVTDAMVKAEYDKMVTSAGGTEYKARHILVKEEADAKAIIAKLKKDAKAFAGLAKDKSMDPASKVNGGDLGWFNPASMVPSFGAAVAKLEKGKFTEEPVKSDYGYHVIMLEDSRPIAPPPFEQVKEQIKQQQQRSNMKNYLDKLKADAKIEIKANPATPVLSGVAPSAAPAAPAAPAAAEVPAAAPAASDGHDHGAAPAAPAAAAPAASK</sequence>
<feature type="chain" id="PRO_5046997174" description="peptidylprolyl isomerase" evidence="9">
    <location>
        <begin position="20"/>
        <end position="343"/>
    </location>
</feature>
<dbReference type="InterPro" id="IPR046357">
    <property type="entry name" value="PPIase_dom_sf"/>
</dbReference>
<dbReference type="SUPFAM" id="SSF54534">
    <property type="entry name" value="FKBP-like"/>
    <property type="match status" value="1"/>
</dbReference>
<dbReference type="Pfam" id="PF00639">
    <property type="entry name" value="Rotamase"/>
    <property type="match status" value="1"/>
</dbReference>
<dbReference type="PANTHER" id="PTHR47245">
    <property type="entry name" value="PEPTIDYLPROLYL ISOMERASE"/>
    <property type="match status" value="1"/>
</dbReference>
<keyword evidence="12" id="KW-1185">Reference proteome</keyword>
<evidence type="ECO:0000256" key="7">
    <source>
        <dbReference type="PROSITE-ProRule" id="PRU00278"/>
    </source>
</evidence>
<evidence type="ECO:0000256" key="9">
    <source>
        <dbReference type="SAM" id="SignalP"/>
    </source>
</evidence>
<evidence type="ECO:0000256" key="2">
    <source>
        <dbReference type="ARBA" id="ARBA00007656"/>
    </source>
</evidence>
<feature type="region of interest" description="Disordered" evidence="8">
    <location>
        <begin position="296"/>
        <end position="343"/>
    </location>
</feature>
<accession>A0ABY4AGI4</accession>
<dbReference type="EMBL" id="CP063361">
    <property type="protein sequence ID" value="UOD32759.1"/>
    <property type="molecule type" value="Genomic_DNA"/>
</dbReference>
<dbReference type="PROSITE" id="PS50198">
    <property type="entry name" value="PPIC_PPIASE_2"/>
    <property type="match status" value="1"/>
</dbReference>
<dbReference type="RefSeq" id="WP_243493798.1">
    <property type="nucleotide sequence ID" value="NZ_CP063361.1"/>
</dbReference>
<keyword evidence="4 9" id="KW-0732">Signal</keyword>
<evidence type="ECO:0000313" key="11">
    <source>
        <dbReference type="EMBL" id="UOD32759.1"/>
    </source>
</evidence>
<proteinExistence type="inferred from homology"/>
<dbReference type="InterPro" id="IPR050245">
    <property type="entry name" value="PrsA_foldase"/>
</dbReference>
<dbReference type="SUPFAM" id="SSF109998">
    <property type="entry name" value="Triger factor/SurA peptide-binding domain-like"/>
    <property type="match status" value="1"/>
</dbReference>
<evidence type="ECO:0000256" key="4">
    <source>
        <dbReference type="ARBA" id="ARBA00022729"/>
    </source>
</evidence>
<comment type="catalytic activity">
    <reaction evidence="1">
        <text>[protein]-peptidylproline (omega=180) = [protein]-peptidylproline (omega=0)</text>
        <dbReference type="Rhea" id="RHEA:16237"/>
        <dbReference type="Rhea" id="RHEA-COMP:10747"/>
        <dbReference type="Rhea" id="RHEA-COMP:10748"/>
        <dbReference type="ChEBI" id="CHEBI:83833"/>
        <dbReference type="ChEBI" id="CHEBI:83834"/>
        <dbReference type="EC" id="5.2.1.8"/>
    </reaction>
</comment>
<dbReference type="InterPro" id="IPR023058">
    <property type="entry name" value="PPIase_PpiC_CS"/>
</dbReference>
<evidence type="ECO:0000256" key="5">
    <source>
        <dbReference type="ARBA" id="ARBA00023110"/>
    </source>
</evidence>
<evidence type="ECO:0000313" key="12">
    <source>
        <dbReference type="Proteomes" id="UP000831532"/>
    </source>
</evidence>
<evidence type="ECO:0000259" key="10">
    <source>
        <dbReference type="PROSITE" id="PS50198"/>
    </source>
</evidence>
<feature type="compositionally biased region" description="Low complexity" evidence="8">
    <location>
        <begin position="329"/>
        <end position="343"/>
    </location>
</feature>
<dbReference type="PROSITE" id="PS01096">
    <property type="entry name" value="PPIC_PPIASE_1"/>
    <property type="match status" value="1"/>
</dbReference>
<feature type="compositionally biased region" description="Low complexity" evidence="8">
    <location>
        <begin position="297"/>
        <end position="322"/>
    </location>
</feature>
<dbReference type="InterPro" id="IPR027304">
    <property type="entry name" value="Trigger_fact/SurA_dom_sf"/>
</dbReference>
<reference evidence="11 12" key="1">
    <citation type="submission" date="2020-10" db="EMBL/GenBank/DDBJ databases">
        <title>Genome analysis of Massilia species.</title>
        <authorList>
            <person name="Jung D.-H."/>
        </authorList>
    </citation>
    <scope>NUCLEOTIDE SEQUENCE [LARGE SCALE GENOMIC DNA]</scope>
    <source>
        <strain evidence="12">sipir</strain>
    </source>
</reference>
<feature type="signal peptide" evidence="9">
    <location>
        <begin position="1"/>
        <end position="19"/>
    </location>
</feature>
<dbReference type="EC" id="5.2.1.8" evidence="3"/>
<evidence type="ECO:0000256" key="6">
    <source>
        <dbReference type="ARBA" id="ARBA00023235"/>
    </source>
</evidence>